<keyword evidence="5" id="KW-0597">Phosphoprotein</keyword>
<feature type="domain" description="Histidine kinase" evidence="16">
    <location>
        <begin position="146"/>
        <end position="358"/>
    </location>
</feature>
<dbReference type="InterPro" id="IPR036890">
    <property type="entry name" value="HATPase_C_sf"/>
</dbReference>
<keyword evidence="9" id="KW-0418">Kinase</keyword>
<evidence type="ECO:0000256" key="13">
    <source>
        <dbReference type="ARBA" id="ARBA00023136"/>
    </source>
</evidence>
<dbReference type="InterPro" id="IPR004358">
    <property type="entry name" value="Sig_transdc_His_kin-like_C"/>
</dbReference>
<feature type="domain" description="HAMP" evidence="17">
    <location>
        <begin position="65"/>
        <end position="117"/>
    </location>
</feature>
<comment type="catalytic activity">
    <reaction evidence="1">
        <text>ATP + protein L-histidine = ADP + protein N-phospho-L-histidine.</text>
        <dbReference type="EC" id="2.7.13.3"/>
    </reaction>
</comment>
<dbReference type="GO" id="GO:0005524">
    <property type="term" value="F:ATP binding"/>
    <property type="evidence" value="ECO:0007669"/>
    <property type="project" value="UniProtKB-KW"/>
</dbReference>
<gene>
    <name evidence="18" type="ORF">SAMN02745158_03227</name>
</gene>
<dbReference type="OrthoDB" id="9762826at2"/>
<keyword evidence="11 15" id="KW-1133">Transmembrane helix</keyword>
<organism evidence="18 19">
    <name type="scientific">Lactonifactor longoviformis DSM 17459</name>
    <dbReference type="NCBI Taxonomy" id="1122155"/>
    <lineage>
        <taxon>Bacteria</taxon>
        <taxon>Bacillati</taxon>
        <taxon>Bacillota</taxon>
        <taxon>Clostridia</taxon>
        <taxon>Eubacteriales</taxon>
        <taxon>Clostridiaceae</taxon>
        <taxon>Lactonifactor</taxon>
    </lineage>
</organism>
<evidence type="ECO:0000256" key="12">
    <source>
        <dbReference type="ARBA" id="ARBA00023012"/>
    </source>
</evidence>
<dbReference type="RefSeq" id="WP_072853583.1">
    <property type="nucleotide sequence ID" value="NZ_FQVI01000020.1"/>
</dbReference>
<dbReference type="SUPFAM" id="SSF158472">
    <property type="entry name" value="HAMP domain-like"/>
    <property type="match status" value="1"/>
</dbReference>
<comment type="subcellular location">
    <subcellularLocation>
        <location evidence="2">Cell membrane</location>
        <topology evidence="2">Multi-pass membrane protein</topology>
    </subcellularLocation>
</comment>
<keyword evidence="12" id="KW-0902">Two-component regulatory system</keyword>
<dbReference type="GO" id="GO:0000155">
    <property type="term" value="F:phosphorelay sensor kinase activity"/>
    <property type="evidence" value="ECO:0007669"/>
    <property type="project" value="InterPro"/>
</dbReference>
<dbReference type="Gene3D" id="6.10.340.10">
    <property type="match status" value="1"/>
</dbReference>
<dbReference type="Pfam" id="PF00512">
    <property type="entry name" value="HisKA"/>
    <property type="match status" value="1"/>
</dbReference>
<evidence type="ECO:0000256" key="8">
    <source>
        <dbReference type="ARBA" id="ARBA00022741"/>
    </source>
</evidence>
<dbReference type="Pfam" id="PF00672">
    <property type="entry name" value="HAMP"/>
    <property type="match status" value="1"/>
</dbReference>
<evidence type="ECO:0000256" key="5">
    <source>
        <dbReference type="ARBA" id="ARBA00022553"/>
    </source>
</evidence>
<dbReference type="InterPro" id="IPR003594">
    <property type="entry name" value="HATPase_dom"/>
</dbReference>
<feature type="transmembrane region" description="Helical" evidence="15">
    <location>
        <begin position="16"/>
        <end position="33"/>
    </location>
</feature>
<evidence type="ECO:0000313" key="18">
    <source>
        <dbReference type="EMBL" id="SHF30353.1"/>
    </source>
</evidence>
<feature type="coiled-coil region" evidence="14">
    <location>
        <begin position="102"/>
        <end position="143"/>
    </location>
</feature>
<evidence type="ECO:0000256" key="11">
    <source>
        <dbReference type="ARBA" id="ARBA00022989"/>
    </source>
</evidence>
<dbReference type="STRING" id="1122155.SAMN02745158_03227"/>
<dbReference type="GO" id="GO:0005886">
    <property type="term" value="C:plasma membrane"/>
    <property type="evidence" value="ECO:0007669"/>
    <property type="project" value="UniProtKB-SubCell"/>
</dbReference>
<evidence type="ECO:0000256" key="14">
    <source>
        <dbReference type="SAM" id="Coils"/>
    </source>
</evidence>
<evidence type="ECO:0000256" key="6">
    <source>
        <dbReference type="ARBA" id="ARBA00022679"/>
    </source>
</evidence>
<evidence type="ECO:0000256" key="9">
    <source>
        <dbReference type="ARBA" id="ARBA00022777"/>
    </source>
</evidence>
<name>A0A1M5AJG8_9CLOT</name>
<dbReference type="SUPFAM" id="SSF55874">
    <property type="entry name" value="ATPase domain of HSP90 chaperone/DNA topoisomerase II/histidine kinase"/>
    <property type="match status" value="1"/>
</dbReference>
<sequence>MKIRDSFTLRTVRKKIIMVSKLAGALLILSYIISTKLEISPDIAFALWFVFVICIVLAVDFLMGHFISKPVIKLSQTARKMAGLDFSSACSVTSADEFGELSANLNVMAEKLQQTLANLEAANTQLEKEVEKERRLLEERRELADSLSHEMKTPIGVIRAFAEGLQDEADEEERQKYYKIIISETERMNGLITALLDLSALESGASELTPERFDLVELVEIVAGRLLLDIPDIDFELQYELPEHRSFVSADKKRMEQVLDNLIVNARKNVRPGGIVKLSLTKENGLLHFSVYNQGPAIPQENLQKIWTKFYRERNSTYSGSGLGLAIVSQILNMHGLPYGVENLSDGVQFYFSIPVVPSATA</sequence>
<evidence type="ECO:0000256" key="10">
    <source>
        <dbReference type="ARBA" id="ARBA00022840"/>
    </source>
</evidence>
<dbReference type="PANTHER" id="PTHR45528:SF1">
    <property type="entry name" value="SENSOR HISTIDINE KINASE CPXA"/>
    <property type="match status" value="1"/>
</dbReference>
<dbReference type="InterPro" id="IPR005467">
    <property type="entry name" value="His_kinase_dom"/>
</dbReference>
<dbReference type="Gene3D" id="3.30.565.10">
    <property type="entry name" value="Histidine kinase-like ATPase, C-terminal domain"/>
    <property type="match status" value="1"/>
</dbReference>
<dbReference type="SMART" id="SM00387">
    <property type="entry name" value="HATPase_c"/>
    <property type="match status" value="1"/>
</dbReference>
<evidence type="ECO:0000256" key="3">
    <source>
        <dbReference type="ARBA" id="ARBA00012438"/>
    </source>
</evidence>
<reference evidence="18 19" key="1">
    <citation type="submission" date="2016-11" db="EMBL/GenBank/DDBJ databases">
        <authorList>
            <person name="Jaros S."/>
            <person name="Januszkiewicz K."/>
            <person name="Wedrychowicz H."/>
        </authorList>
    </citation>
    <scope>NUCLEOTIDE SEQUENCE [LARGE SCALE GENOMIC DNA]</scope>
    <source>
        <strain evidence="18 19">DSM 17459</strain>
    </source>
</reference>
<dbReference type="EMBL" id="FQVI01000020">
    <property type="protein sequence ID" value="SHF30353.1"/>
    <property type="molecule type" value="Genomic_DNA"/>
</dbReference>
<keyword evidence="10" id="KW-0067">ATP-binding</keyword>
<evidence type="ECO:0000313" key="19">
    <source>
        <dbReference type="Proteomes" id="UP000184245"/>
    </source>
</evidence>
<keyword evidence="13 15" id="KW-0472">Membrane</keyword>
<dbReference type="SUPFAM" id="SSF47384">
    <property type="entry name" value="Homodimeric domain of signal transducing histidine kinase"/>
    <property type="match status" value="1"/>
</dbReference>
<dbReference type="EC" id="2.7.13.3" evidence="3"/>
<proteinExistence type="predicted"/>
<keyword evidence="8" id="KW-0547">Nucleotide-binding</keyword>
<dbReference type="AlphaFoldDB" id="A0A1M5AJG8"/>
<dbReference type="PROSITE" id="PS50109">
    <property type="entry name" value="HIS_KIN"/>
    <property type="match status" value="1"/>
</dbReference>
<dbReference type="InterPro" id="IPR036097">
    <property type="entry name" value="HisK_dim/P_sf"/>
</dbReference>
<dbReference type="Gene3D" id="1.10.287.130">
    <property type="match status" value="1"/>
</dbReference>
<evidence type="ECO:0000259" key="17">
    <source>
        <dbReference type="PROSITE" id="PS50885"/>
    </source>
</evidence>
<accession>A0A1M5AJG8</accession>
<dbReference type="SMART" id="SM00388">
    <property type="entry name" value="HisKA"/>
    <property type="match status" value="1"/>
</dbReference>
<evidence type="ECO:0000256" key="1">
    <source>
        <dbReference type="ARBA" id="ARBA00000085"/>
    </source>
</evidence>
<evidence type="ECO:0000256" key="7">
    <source>
        <dbReference type="ARBA" id="ARBA00022692"/>
    </source>
</evidence>
<evidence type="ECO:0000259" key="16">
    <source>
        <dbReference type="PROSITE" id="PS50109"/>
    </source>
</evidence>
<dbReference type="PANTHER" id="PTHR45528">
    <property type="entry name" value="SENSOR HISTIDINE KINASE CPXA"/>
    <property type="match status" value="1"/>
</dbReference>
<feature type="transmembrane region" description="Helical" evidence="15">
    <location>
        <begin position="45"/>
        <end position="67"/>
    </location>
</feature>
<dbReference type="PROSITE" id="PS50885">
    <property type="entry name" value="HAMP"/>
    <property type="match status" value="1"/>
</dbReference>
<keyword evidence="6" id="KW-0808">Transferase</keyword>
<dbReference type="InterPro" id="IPR003661">
    <property type="entry name" value="HisK_dim/P_dom"/>
</dbReference>
<dbReference type="CDD" id="cd00082">
    <property type="entry name" value="HisKA"/>
    <property type="match status" value="1"/>
</dbReference>
<keyword evidence="14" id="KW-0175">Coiled coil</keyword>
<evidence type="ECO:0000256" key="15">
    <source>
        <dbReference type="SAM" id="Phobius"/>
    </source>
</evidence>
<evidence type="ECO:0000256" key="2">
    <source>
        <dbReference type="ARBA" id="ARBA00004651"/>
    </source>
</evidence>
<dbReference type="CDD" id="cd06225">
    <property type="entry name" value="HAMP"/>
    <property type="match status" value="1"/>
</dbReference>
<dbReference type="Pfam" id="PF02518">
    <property type="entry name" value="HATPase_c"/>
    <property type="match status" value="1"/>
</dbReference>
<dbReference type="PRINTS" id="PR00344">
    <property type="entry name" value="BCTRLSENSOR"/>
</dbReference>
<dbReference type="InterPro" id="IPR050398">
    <property type="entry name" value="HssS/ArlS-like"/>
</dbReference>
<dbReference type="SMART" id="SM00304">
    <property type="entry name" value="HAMP"/>
    <property type="match status" value="1"/>
</dbReference>
<keyword evidence="7 15" id="KW-0812">Transmembrane</keyword>
<dbReference type="FunFam" id="1.10.287.130:FF:000001">
    <property type="entry name" value="Two-component sensor histidine kinase"/>
    <property type="match status" value="1"/>
</dbReference>
<dbReference type="Proteomes" id="UP000184245">
    <property type="component" value="Unassembled WGS sequence"/>
</dbReference>
<keyword evidence="4" id="KW-1003">Cell membrane</keyword>
<dbReference type="InterPro" id="IPR003660">
    <property type="entry name" value="HAMP_dom"/>
</dbReference>
<evidence type="ECO:0000256" key="4">
    <source>
        <dbReference type="ARBA" id="ARBA00022475"/>
    </source>
</evidence>
<protein>
    <recommendedName>
        <fullName evidence="3">histidine kinase</fullName>
        <ecNumber evidence="3">2.7.13.3</ecNumber>
    </recommendedName>
</protein>
<keyword evidence="19" id="KW-1185">Reference proteome</keyword>